<comment type="caution">
    <text evidence="1">The sequence shown here is derived from an EMBL/GenBank/DDBJ whole genome shotgun (WGS) entry which is preliminary data.</text>
</comment>
<dbReference type="Pfam" id="PF20550">
    <property type="entry name" value="DUF6764"/>
    <property type="match status" value="1"/>
</dbReference>
<organism evidence="1 2">
    <name type="scientific">Gordonia jinhuaensis</name>
    <dbReference type="NCBI Taxonomy" id="1517702"/>
    <lineage>
        <taxon>Bacteria</taxon>
        <taxon>Bacillati</taxon>
        <taxon>Actinomycetota</taxon>
        <taxon>Actinomycetes</taxon>
        <taxon>Mycobacteriales</taxon>
        <taxon>Gordoniaceae</taxon>
        <taxon>Gordonia</taxon>
    </lineage>
</organism>
<evidence type="ECO:0000313" key="2">
    <source>
        <dbReference type="Proteomes" id="UP000621454"/>
    </source>
</evidence>
<dbReference type="Proteomes" id="UP000621454">
    <property type="component" value="Unassembled WGS sequence"/>
</dbReference>
<proteinExistence type="predicted"/>
<dbReference type="InterPro" id="IPR046652">
    <property type="entry name" value="DUF6764"/>
</dbReference>
<protein>
    <submittedName>
        <fullName evidence="1">Uncharacterized protein</fullName>
    </submittedName>
</protein>
<evidence type="ECO:0000313" key="1">
    <source>
        <dbReference type="EMBL" id="GGB20525.1"/>
    </source>
</evidence>
<accession>A0A916SW68</accession>
<keyword evidence="2" id="KW-1185">Reference proteome</keyword>
<dbReference type="EMBL" id="BMGC01000003">
    <property type="protein sequence ID" value="GGB20525.1"/>
    <property type="molecule type" value="Genomic_DNA"/>
</dbReference>
<reference evidence="1" key="1">
    <citation type="journal article" date="2014" name="Int. J. Syst. Evol. Microbiol.">
        <title>Complete genome sequence of Corynebacterium casei LMG S-19264T (=DSM 44701T), isolated from a smear-ripened cheese.</title>
        <authorList>
            <consortium name="US DOE Joint Genome Institute (JGI-PGF)"/>
            <person name="Walter F."/>
            <person name="Albersmeier A."/>
            <person name="Kalinowski J."/>
            <person name="Ruckert C."/>
        </authorList>
    </citation>
    <scope>NUCLEOTIDE SEQUENCE</scope>
    <source>
        <strain evidence="1">CGMCC 1.12827</strain>
    </source>
</reference>
<gene>
    <name evidence="1" type="ORF">GCM10011489_05810</name>
</gene>
<sequence length="164" mass="15672">MAVLGEGAAQAAPNCSAANSQEHHLTDDGGCGAIADATSSARAMNLGDGGMAVAVAKTGGNANAINMQPNSSALAGADTRGYSFSVTTGPGGNSLARAHNGGVSVALAGWGGRSYAGDGGARCAGGFAGAFDSTSGQFCLGGGSLWLGDPTGGVKPVGQVTQPR</sequence>
<name>A0A916SW68_9ACTN</name>
<reference evidence="1" key="2">
    <citation type="submission" date="2020-09" db="EMBL/GenBank/DDBJ databases">
        <authorList>
            <person name="Sun Q."/>
            <person name="Zhou Y."/>
        </authorList>
    </citation>
    <scope>NUCLEOTIDE SEQUENCE</scope>
    <source>
        <strain evidence="1">CGMCC 1.12827</strain>
    </source>
</reference>
<dbReference type="AlphaFoldDB" id="A0A916SW68"/>